<gene>
    <name evidence="6" type="ORF">LQ564_07780</name>
</gene>
<proteinExistence type="predicted"/>
<feature type="compositionally biased region" description="Basic and acidic residues" evidence="5">
    <location>
        <begin position="1"/>
        <end position="17"/>
    </location>
</feature>
<evidence type="ECO:0000313" key="7">
    <source>
        <dbReference type="Proteomes" id="UP001179361"/>
    </source>
</evidence>
<comment type="subcellular location">
    <subcellularLocation>
        <location evidence="1">Membrane</location>
        <topology evidence="1">Single-pass membrane protein</topology>
    </subcellularLocation>
</comment>
<keyword evidence="3" id="KW-1133">Transmembrane helix</keyword>
<feature type="region of interest" description="Disordered" evidence="5">
    <location>
        <begin position="66"/>
        <end position="85"/>
    </location>
</feature>
<feature type="region of interest" description="Disordered" evidence="5">
    <location>
        <begin position="1"/>
        <end position="25"/>
    </location>
</feature>
<evidence type="ECO:0000256" key="3">
    <source>
        <dbReference type="ARBA" id="ARBA00022989"/>
    </source>
</evidence>
<organism evidence="6 7">
    <name type="scientific">Massilia phyllostachyos</name>
    <dbReference type="NCBI Taxonomy" id="2898585"/>
    <lineage>
        <taxon>Bacteria</taxon>
        <taxon>Pseudomonadati</taxon>
        <taxon>Pseudomonadota</taxon>
        <taxon>Betaproteobacteria</taxon>
        <taxon>Burkholderiales</taxon>
        <taxon>Oxalobacteraceae</taxon>
        <taxon>Telluria group</taxon>
        <taxon>Massilia</taxon>
    </lineage>
</organism>
<name>A0ABS8Q396_9BURK</name>
<protein>
    <submittedName>
        <fullName evidence="6">Neutral zinc metallopeptidase</fullName>
    </submittedName>
</protein>
<dbReference type="EMBL" id="JAJNOC010000002">
    <property type="protein sequence ID" value="MCD2516214.1"/>
    <property type="molecule type" value="Genomic_DNA"/>
</dbReference>
<evidence type="ECO:0000256" key="4">
    <source>
        <dbReference type="ARBA" id="ARBA00023136"/>
    </source>
</evidence>
<evidence type="ECO:0000313" key="6">
    <source>
        <dbReference type="EMBL" id="MCD2516214.1"/>
    </source>
</evidence>
<evidence type="ECO:0000256" key="2">
    <source>
        <dbReference type="ARBA" id="ARBA00022692"/>
    </source>
</evidence>
<dbReference type="PANTHER" id="PTHR30168:SF0">
    <property type="entry name" value="INNER MEMBRANE PROTEIN"/>
    <property type="match status" value="1"/>
</dbReference>
<reference evidence="6" key="1">
    <citation type="submission" date="2021-11" db="EMBL/GenBank/DDBJ databases">
        <title>The complete genome of Massilia sp sp. G4R7.</title>
        <authorList>
            <person name="Liu L."/>
            <person name="Yue J."/>
            <person name="Yuan J."/>
            <person name="Yang F."/>
            <person name="Li L."/>
        </authorList>
    </citation>
    <scope>NUCLEOTIDE SEQUENCE</scope>
    <source>
        <strain evidence="6">G4R7</strain>
    </source>
</reference>
<keyword evidence="2" id="KW-0812">Transmembrane</keyword>
<keyword evidence="7" id="KW-1185">Reference proteome</keyword>
<accession>A0ABS8Q396</accession>
<evidence type="ECO:0000256" key="1">
    <source>
        <dbReference type="ARBA" id="ARBA00004167"/>
    </source>
</evidence>
<dbReference type="Proteomes" id="UP001179361">
    <property type="component" value="Unassembled WGS sequence"/>
</dbReference>
<dbReference type="RefSeq" id="WP_231057541.1">
    <property type="nucleotide sequence ID" value="NZ_JAJNOC010000002.1"/>
</dbReference>
<keyword evidence="4" id="KW-0472">Membrane</keyword>
<dbReference type="Pfam" id="PF04228">
    <property type="entry name" value="Zn_peptidase"/>
    <property type="match status" value="1"/>
</dbReference>
<dbReference type="InterPro" id="IPR007343">
    <property type="entry name" value="Uncharacterised_pept_Zn_put"/>
</dbReference>
<dbReference type="PANTHER" id="PTHR30168">
    <property type="entry name" value="PUTATIVE MEMBRANE PROTEIN YPFJ"/>
    <property type="match status" value="1"/>
</dbReference>
<sequence length="294" mass="31456">MRWEGDRQSDNVEDRRGQGGGGGFGGFGGRTVGIGTLVIALVGGAIFGIDPRTILALLGGGGGPVAVQQAPRSSQQGAPANDRESQFVRTTLAYTEDAWTQVFASQGAQYRPARLVLFENATDTGCGTGRSATGPFYCPADSTVYIDLSFFRLMQQRFNVAGEFAQAYVIAHEVGHHVQNLLGVSDQVHDAQQRASEKQGNALSVKLELQADCFAGVWANRSNQREQILEAGDVETALAAATAIGDDALQRQSQGTVVPDSFTHGSSAQRVRWFTRGLESGQVEQCNTFEARQL</sequence>
<evidence type="ECO:0000256" key="5">
    <source>
        <dbReference type="SAM" id="MobiDB-lite"/>
    </source>
</evidence>
<comment type="caution">
    <text evidence="6">The sequence shown here is derived from an EMBL/GenBank/DDBJ whole genome shotgun (WGS) entry which is preliminary data.</text>
</comment>